<evidence type="ECO:0000256" key="1">
    <source>
        <dbReference type="ARBA" id="ARBA00004571"/>
    </source>
</evidence>
<evidence type="ECO:0000256" key="5">
    <source>
        <dbReference type="ARBA" id="ARBA00023077"/>
    </source>
</evidence>
<keyword evidence="3 8" id="KW-1134">Transmembrane beta strand</keyword>
<dbReference type="AlphaFoldDB" id="A0A839T2K2"/>
<dbReference type="InterPro" id="IPR012910">
    <property type="entry name" value="Plug_dom"/>
</dbReference>
<dbReference type="Gene3D" id="2.170.130.10">
    <property type="entry name" value="TonB-dependent receptor, plug domain"/>
    <property type="match status" value="1"/>
</dbReference>
<feature type="region of interest" description="Disordered" evidence="10">
    <location>
        <begin position="1"/>
        <end position="42"/>
    </location>
</feature>
<dbReference type="RefSeq" id="WP_246335802.1">
    <property type="nucleotide sequence ID" value="NZ_JACHXI010000004.1"/>
</dbReference>
<keyword evidence="13" id="KW-0675">Receptor</keyword>
<keyword evidence="14" id="KW-1185">Reference proteome</keyword>
<keyword evidence="4 8" id="KW-0812">Transmembrane</keyword>
<dbReference type="InterPro" id="IPR036942">
    <property type="entry name" value="Beta-barrel_TonB_sf"/>
</dbReference>
<dbReference type="SUPFAM" id="SSF56935">
    <property type="entry name" value="Porins"/>
    <property type="match status" value="1"/>
</dbReference>
<protein>
    <submittedName>
        <fullName evidence="13">Iron complex outermembrane receptor protein</fullName>
    </submittedName>
</protein>
<proteinExistence type="inferred from homology"/>
<evidence type="ECO:0000256" key="7">
    <source>
        <dbReference type="ARBA" id="ARBA00023237"/>
    </source>
</evidence>
<keyword evidence="2 8" id="KW-0813">Transport</keyword>
<dbReference type="PROSITE" id="PS52016">
    <property type="entry name" value="TONB_DEPENDENT_REC_3"/>
    <property type="match status" value="1"/>
</dbReference>
<feature type="compositionally biased region" description="Polar residues" evidence="10">
    <location>
        <begin position="1"/>
        <end position="27"/>
    </location>
</feature>
<evidence type="ECO:0000256" key="2">
    <source>
        <dbReference type="ARBA" id="ARBA00022448"/>
    </source>
</evidence>
<evidence type="ECO:0000256" key="3">
    <source>
        <dbReference type="ARBA" id="ARBA00022452"/>
    </source>
</evidence>
<evidence type="ECO:0000256" key="6">
    <source>
        <dbReference type="ARBA" id="ARBA00023136"/>
    </source>
</evidence>
<dbReference type="GO" id="GO:0009279">
    <property type="term" value="C:cell outer membrane"/>
    <property type="evidence" value="ECO:0007669"/>
    <property type="project" value="UniProtKB-SubCell"/>
</dbReference>
<comment type="subcellular location">
    <subcellularLocation>
        <location evidence="1 8">Cell outer membrane</location>
        <topology evidence="1 8">Multi-pass membrane protein</topology>
    </subcellularLocation>
</comment>
<evidence type="ECO:0000259" key="12">
    <source>
        <dbReference type="Pfam" id="PF07715"/>
    </source>
</evidence>
<reference evidence="13 14" key="1">
    <citation type="submission" date="2020-08" db="EMBL/GenBank/DDBJ databases">
        <title>Genomic Encyclopedia of Type Strains, Phase III (KMG-III): the genomes of soil and plant-associated and newly described type strains.</title>
        <authorList>
            <person name="Whitman W."/>
        </authorList>
    </citation>
    <scope>NUCLEOTIDE SEQUENCE [LARGE SCALE GENOMIC DNA]</scope>
    <source>
        <strain evidence="13 14">CECT 4462</strain>
    </source>
</reference>
<sequence length="808" mass="89063">MSEAHAQTQSEGETRLDTVTSYSTSSPETRERQRTVTDSPTPIDIITSDQILKAGGRAELSEALSKLLPSFNFDSNYAGYNSVQRSLSNRSLGPAYTLVLVNGKRRHMSAIPARGGVNNSGANYVDIDMIPVSAVERIEVLRDGAAAQYGSDAVAGVINIILKSSSQGGHVGASYGMLYSREGETLKFEGDHGFELGDDGFLHLFFDARKRADADFNDKAAKDYRAFFDDAQNANWNRKAVRNGDPRIRAWNLGYNTEFALTNNTRVYSNATYGIRKSQVNNWMRLANGNASIPELFPGGYVPLNNLRDTDYQFLVGVKGQLSQWNWDFSNTYGRNKVQHSSHRTLNPTYGPESPTTFDHLATLKFDQAANNLDITRAFAGAFGKLQASVGAEHRWERFKTIAGNDKAYTIGPYKYPELLADGSPNPLYLAYGPQTAVGAQAVLVITPEDEVKLSRNVWSGYFDLGFDPTDKFYLGLAGRFEHYSDDTDSTFNVKLSSRYELTDTFSIRGSAGTGFRAPSLTQQGYTMADNRVAMDNDGNIVPARTRLVAPSARLAQAMGAKKLDSEDAVNYGLGFTWRPAPRTSVTLDAYLIYIKDRIILTENIYETGSGVVSNILESVGEDPTTWTNFYTNAFDTKTRGLDLVADHFTDFGAFGGVRWSAAFNWNKTTIEDSVDSPGVLAGSGINLIGRARKGELTDASPKTKWILGANWAIRDVVIDLRHTRYGKVKTIANNPSGDRSFSAKWITDLDVSYNATDNVVLSLGANNLFNVHPDKHAIYNSNGLSRYGYPPFHPGGGFWYAKVAYDY</sequence>
<dbReference type="PANTHER" id="PTHR47234">
    <property type="match status" value="1"/>
</dbReference>
<dbReference type="InterPro" id="IPR039426">
    <property type="entry name" value="TonB-dep_rcpt-like"/>
</dbReference>
<evidence type="ECO:0000256" key="8">
    <source>
        <dbReference type="PROSITE-ProRule" id="PRU01360"/>
    </source>
</evidence>
<evidence type="ECO:0000256" key="4">
    <source>
        <dbReference type="ARBA" id="ARBA00022692"/>
    </source>
</evidence>
<dbReference type="EMBL" id="JACHXI010000004">
    <property type="protein sequence ID" value="MBB3102716.1"/>
    <property type="molecule type" value="Genomic_DNA"/>
</dbReference>
<dbReference type="Pfam" id="PF07715">
    <property type="entry name" value="Plug"/>
    <property type="match status" value="1"/>
</dbReference>
<name>A0A839T2K2_AZOMA</name>
<keyword evidence="6 8" id="KW-0472">Membrane</keyword>
<dbReference type="CDD" id="cd01347">
    <property type="entry name" value="ligand_gated_channel"/>
    <property type="match status" value="1"/>
</dbReference>
<dbReference type="PANTHER" id="PTHR47234:SF3">
    <property type="entry name" value="SECRETIN_TONB SHORT N-TERMINAL DOMAIN-CONTAINING PROTEIN"/>
    <property type="match status" value="1"/>
</dbReference>
<comment type="similarity">
    <text evidence="8 9">Belongs to the TonB-dependent receptor family.</text>
</comment>
<evidence type="ECO:0000313" key="14">
    <source>
        <dbReference type="Proteomes" id="UP000549250"/>
    </source>
</evidence>
<dbReference type="InterPro" id="IPR000531">
    <property type="entry name" value="Beta-barrel_TonB"/>
</dbReference>
<comment type="caution">
    <text evidence="13">The sequence shown here is derived from an EMBL/GenBank/DDBJ whole genome shotgun (WGS) entry which is preliminary data.</text>
</comment>
<gene>
    <name evidence="13" type="ORF">FHR87_001104</name>
</gene>
<feature type="domain" description="TonB-dependent receptor-like beta-barrel" evidence="11">
    <location>
        <begin position="259"/>
        <end position="769"/>
    </location>
</feature>
<dbReference type="Proteomes" id="UP000549250">
    <property type="component" value="Unassembled WGS sequence"/>
</dbReference>
<evidence type="ECO:0000256" key="9">
    <source>
        <dbReference type="RuleBase" id="RU003357"/>
    </source>
</evidence>
<feature type="domain" description="TonB-dependent receptor plug" evidence="12">
    <location>
        <begin position="36"/>
        <end position="157"/>
    </location>
</feature>
<evidence type="ECO:0000313" key="13">
    <source>
        <dbReference type="EMBL" id="MBB3102716.1"/>
    </source>
</evidence>
<accession>A0A839T2K2</accession>
<dbReference type="Pfam" id="PF00593">
    <property type="entry name" value="TonB_dep_Rec_b-barrel"/>
    <property type="match status" value="1"/>
</dbReference>
<dbReference type="Gene3D" id="2.40.170.20">
    <property type="entry name" value="TonB-dependent receptor, beta-barrel domain"/>
    <property type="match status" value="1"/>
</dbReference>
<keyword evidence="7 8" id="KW-0998">Cell outer membrane</keyword>
<keyword evidence="5 9" id="KW-0798">TonB box</keyword>
<organism evidence="13 14">
    <name type="scientific">Azomonas macrocytogenes</name>
    <name type="common">Azotobacter macrocytogenes</name>
    <dbReference type="NCBI Taxonomy" id="69962"/>
    <lineage>
        <taxon>Bacteria</taxon>
        <taxon>Pseudomonadati</taxon>
        <taxon>Pseudomonadota</taxon>
        <taxon>Gammaproteobacteria</taxon>
        <taxon>Pseudomonadales</taxon>
        <taxon>Pseudomonadaceae</taxon>
        <taxon>Azomonas</taxon>
    </lineage>
</organism>
<evidence type="ECO:0000259" key="11">
    <source>
        <dbReference type="Pfam" id="PF00593"/>
    </source>
</evidence>
<dbReference type="InterPro" id="IPR037066">
    <property type="entry name" value="Plug_dom_sf"/>
</dbReference>
<evidence type="ECO:0000256" key="10">
    <source>
        <dbReference type="SAM" id="MobiDB-lite"/>
    </source>
</evidence>